<dbReference type="AlphaFoldDB" id="A0A4E9EJ84"/>
<dbReference type="InterPro" id="IPR011009">
    <property type="entry name" value="Kinase-like_dom_sf"/>
</dbReference>
<dbReference type="PANTHER" id="PTHR21310:SF37">
    <property type="entry name" value="AMINOGLYCOSIDE PHOSPHOTRANSFERASE DOMAIN-CONTAINING PROTEIN"/>
    <property type="match status" value="1"/>
</dbReference>
<evidence type="ECO:0000259" key="1">
    <source>
        <dbReference type="Pfam" id="PF01636"/>
    </source>
</evidence>
<dbReference type="Gene3D" id="3.90.1200.10">
    <property type="match status" value="1"/>
</dbReference>
<dbReference type="PANTHER" id="PTHR21310">
    <property type="entry name" value="AMINOGLYCOSIDE PHOSPHOTRANSFERASE-RELATED-RELATED"/>
    <property type="match status" value="1"/>
</dbReference>
<evidence type="ECO:0000313" key="2">
    <source>
        <dbReference type="EMBL" id="VIO63027.1"/>
    </source>
</evidence>
<organism evidence="2">
    <name type="scientific">Gibberella zeae</name>
    <name type="common">Wheat head blight fungus</name>
    <name type="synonym">Fusarium graminearum</name>
    <dbReference type="NCBI Taxonomy" id="5518"/>
    <lineage>
        <taxon>Eukaryota</taxon>
        <taxon>Fungi</taxon>
        <taxon>Dikarya</taxon>
        <taxon>Ascomycota</taxon>
        <taxon>Pezizomycotina</taxon>
        <taxon>Sordariomycetes</taxon>
        <taxon>Hypocreomycetidae</taxon>
        <taxon>Hypocreales</taxon>
        <taxon>Nectriaceae</taxon>
        <taxon>Fusarium</taxon>
    </lineage>
</organism>
<sequence length="409" mass="45798">MSSRLAQLNTLDEDEKFSDYKWQYFSSLTEGPIRSRAEGFLRSIDWPELERFATTKRSGIKCRILPDIGLGYNHMVRIIKFEDGDRWVARLKLPSLSTPEKSEPEQTLDTKMTYEFNTISFLRENTSIPIPMIHAFEARPHCGVGAPFMLMDCLKGNVGMDIGMEIPSGRKQAFLNALARIHVELSRVRLPKIGTIESINPDGTLQQGPIPGLGGPFITATEFFEAWATHSKFGKTDEQLRAASGQFADEIARSTALFLPTIKKLANKLSVHDHGPFPICHGDFGHNNVIVDDDYRVLGVIDWEGAFAGPWEIFGDFPLSISTVPPAMDAPWVYNEDGSPISVEVAQKVEDQKDYVAAVKKEENRIGLSHHLSEALENADKQQLATAMRLFWDGKVGWYSKVVDKLVAE</sequence>
<dbReference type="Pfam" id="PF01636">
    <property type="entry name" value="APH"/>
    <property type="match status" value="1"/>
</dbReference>
<dbReference type="Gene3D" id="3.30.200.20">
    <property type="entry name" value="Phosphorylase Kinase, domain 1"/>
    <property type="match status" value="1"/>
</dbReference>
<gene>
    <name evidence="2" type="ORF">FUG_LOCUS511388</name>
</gene>
<dbReference type="InterPro" id="IPR051678">
    <property type="entry name" value="AGP_Transferase"/>
</dbReference>
<dbReference type="EMBL" id="CAAKMV010000173">
    <property type="protein sequence ID" value="VIO63027.1"/>
    <property type="molecule type" value="Genomic_DNA"/>
</dbReference>
<accession>A0A4E9EJ84</accession>
<feature type="domain" description="Aminoglycoside phosphotransferase" evidence="1">
    <location>
        <begin position="85"/>
        <end position="310"/>
    </location>
</feature>
<dbReference type="SUPFAM" id="SSF56112">
    <property type="entry name" value="Protein kinase-like (PK-like)"/>
    <property type="match status" value="1"/>
</dbReference>
<reference evidence="2" key="1">
    <citation type="submission" date="2019-04" db="EMBL/GenBank/DDBJ databases">
        <authorList>
            <person name="Melise S."/>
            <person name="Noan J."/>
            <person name="Okalmin O."/>
        </authorList>
    </citation>
    <scope>NUCLEOTIDE SEQUENCE</scope>
    <source>
        <strain evidence="2">FN9</strain>
    </source>
</reference>
<name>A0A4E9EJ84_GIBZA</name>
<protein>
    <recommendedName>
        <fullName evidence="1">Aminoglycoside phosphotransferase domain-containing protein</fullName>
    </recommendedName>
</protein>
<dbReference type="InterPro" id="IPR002575">
    <property type="entry name" value="Aminoglycoside_PTrfase"/>
</dbReference>
<proteinExistence type="predicted"/>